<accession>A0A2G9YDK8</accession>
<dbReference type="AlphaFoldDB" id="A0A2G9YDK8"/>
<dbReference type="InterPro" id="IPR011335">
    <property type="entry name" value="Restrct_endonuc-II-like"/>
</dbReference>
<evidence type="ECO:0000256" key="2">
    <source>
        <dbReference type="HAMAP-Rule" id="MF_00048"/>
    </source>
</evidence>
<evidence type="ECO:0000313" key="4">
    <source>
        <dbReference type="Proteomes" id="UP000231480"/>
    </source>
</evidence>
<dbReference type="Proteomes" id="UP000231480">
    <property type="component" value="Unassembled WGS sequence"/>
</dbReference>
<dbReference type="Gene3D" id="3.40.1350.10">
    <property type="match status" value="1"/>
</dbReference>
<dbReference type="GO" id="GO:0003676">
    <property type="term" value="F:nucleic acid binding"/>
    <property type="evidence" value="ECO:0007669"/>
    <property type="project" value="InterPro"/>
</dbReference>
<dbReference type="NCBIfam" id="NF009150">
    <property type="entry name" value="PRK12497.1-3"/>
    <property type="match status" value="1"/>
</dbReference>
<dbReference type="NCBIfam" id="TIGR00252">
    <property type="entry name" value="YraN family protein"/>
    <property type="match status" value="1"/>
</dbReference>
<evidence type="ECO:0000313" key="3">
    <source>
        <dbReference type="EMBL" id="PIP17316.1"/>
    </source>
</evidence>
<sequence length="128" mass="15190">MPSQKRKLGDIGEKIARDYLKKQGYQILEKNYQKPWGEIDLIAQKKKEVIFIEVKTRTVQSGQSLKYAYPEENVDFFKKRKLIRTAQTYLNEKNYPPETSWQIDVIALELNLQTKKANLKHFKNAVWQ</sequence>
<dbReference type="PANTHER" id="PTHR34039:SF1">
    <property type="entry name" value="UPF0102 PROTEIN YRAN"/>
    <property type="match status" value="1"/>
</dbReference>
<protein>
    <recommendedName>
        <fullName evidence="2">UPF0102 protein COX44_00540</fullName>
    </recommendedName>
</protein>
<dbReference type="Pfam" id="PF02021">
    <property type="entry name" value="UPF0102"/>
    <property type="match status" value="1"/>
</dbReference>
<organism evidence="3 4">
    <name type="scientific">Candidatus Portnoybacteria bacterium CG23_combo_of_CG06-09_8_20_14_all_37_13</name>
    <dbReference type="NCBI Taxonomy" id="1974819"/>
    <lineage>
        <taxon>Bacteria</taxon>
        <taxon>Candidatus Portnoyibacteriota</taxon>
    </lineage>
</organism>
<dbReference type="HAMAP" id="MF_00048">
    <property type="entry name" value="UPF0102"/>
    <property type="match status" value="1"/>
</dbReference>
<proteinExistence type="inferred from homology"/>
<name>A0A2G9YDK8_9BACT</name>
<gene>
    <name evidence="3" type="ORF">COX44_00540</name>
</gene>
<dbReference type="SUPFAM" id="SSF52980">
    <property type="entry name" value="Restriction endonuclease-like"/>
    <property type="match status" value="1"/>
</dbReference>
<dbReference type="InterPro" id="IPR011856">
    <property type="entry name" value="tRNA_endonuc-like_dom_sf"/>
</dbReference>
<dbReference type="PANTHER" id="PTHR34039">
    <property type="entry name" value="UPF0102 PROTEIN YRAN"/>
    <property type="match status" value="1"/>
</dbReference>
<dbReference type="EMBL" id="PCRH01000014">
    <property type="protein sequence ID" value="PIP17316.1"/>
    <property type="molecule type" value="Genomic_DNA"/>
</dbReference>
<comment type="similarity">
    <text evidence="1 2">Belongs to the UPF0102 family.</text>
</comment>
<reference evidence="3 4" key="1">
    <citation type="submission" date="2017-09" db="EMBL/GenBank/DDBJ databases">
        <title>Depth-based differentiation of microbial function through sediment-hosted aquifers and enrichment of novel symbionts in the deep terrestrial subsurface.</title>
        <authorList>
            <person name="Probst A.J."/>
            <person name="Ladd B."/>
            <person name="Jarett J.K."/>
            <person name="Geller-Mcgrath D.E."/>
            <person name="Sieber C.M."/>
            <person name="Emerson J.B."/>
            <person name="Anantharaman K."/>
            <person name="Thomas B.C."/>
            <person name="Malmstrom R."/>
            <person name="Stieglmeier M."/>
            <person name="Klingl A."/>
            <person name="Woyke T."/>
            <person name="Ryan C.M."/>
            <person name="Banfield J.F."/>
        </authorList>
    </citation>
    <scope>NUCLEOTIDE SEQUENCE [LARGE SCALE GENOMIC DNA]</scope>
    <source>
        <strain evidence="3">CG23_combo_of_CG06-09_8_20_14_all_37_13</strain>
    </source>
</reference>
<evidence type="ECO:0000256" key="1">
    <source>
        <dbReference type="ARBA" id="ARBA00006738"/>
    </source>
</evidence>
<dbReference type="CDD" id="cd20736">
    <property type="entry name" value="PoNe_Nuclease"/>
    <property type="match status" value="1"/>
</dbReference>
<comment type="caution">
    <text evidence="3">The sequence shown here is derived from an EMBL/GenBank/DDBJ whole genome shotgun (WGS) entry which is preliminary data.</text>
</comment>
<dbReference type="InterPro" id="IPR003509">
    <property type="entry name" value="UPF0102_YraN-like"/>
</dbReference>